<evidence type="ECO:0000313" key="6">
    <source>
        <dbReference type="EMBL" id="GLG04086.1"/>
    </source>
</evidence>
<keyword evidence="8" id="KW-1185">Reference proteome</keyword>
<evidence type="ECO:0000313" key="7">
    <source>
        <dbReference type="EMBL" id="GLG89420.1"/>
    </source>
</evidence>
<dbReference type="GO" id="GO:0006412">
    <property type="term" value="P:translation"/>
    <property type="evidence" value="ECO:0007669"/>
    <property type="project" value="TreeGrafter"/>
</dbReference>
<dbReference type="Gene3D" id="3.30.300.70">
    <property type="entry name" value="RimP-like superfamily, N-terminal"/>
    <property type="match status" value="1"/>
</dbReference>
<dbReference type="EMBL" id="BSCH01000004">
    <property type="protein sequence ID" value="GLG89420.1"/>
    <property type="molecule type" value="Genomic_DNA"/>
</dbReference>
<dbReference type="Proteomes" id="UP001145145">
    <property type="component" value="Unassembled WGS sequence"/>
</dbReference>
<evidence type="ECO:0000256" key="3">
    <source>
        <dbReference type="HAMAP-Rule" id="MF_01077"/>
    </source>
</evidence>
<dbReference type="InterPro" id="IPR028998">
    <property type="entry name" value="RimP_C"/>
</dbReference>
<evidence type="ECO:0000256" key="2">
    <source>
        <dbReference type="ARBA" id="ARBA00022517"/>
    </source>
</evidence>
<reference evidence="6" key="1">
    <citation type="submission" date="2022-11" db="EMBL/GenBank/DDBJ databases">
        <title>Draft genome sequence of Sellimonas catena strain 12EGH17.</title>
        <authorList>
            <person name="Hisatomi A."/>
            <person name="Ohkuma M."/>
            <person name="Sakamoto M."/>
        </authorList>
    </citation>
    <scope>NUCLEOTIDE SEQUENCE</scope>
    <source>
        <strain evidence="6">12EGH17</strain>
    </source>
</reference>
<dbReference type="RefSeq" id="WP_087167336.1">
    <property type="nucleotide sequence ID" value="NZ_BSBO01000010.1"/>
</dbReference>
<dbReference type="PANTHER" id="PTHR33867:SF1">
    <property type="entry name" value="RIBOSOME MATURATION FACTOR RIMP"/>
    <property type="match status" value="1"/>
</dbReference>
<dbReference type="InterPro" id="IPR003728">
    <property type="entry name" value="Ribosome_maturation_RimP"/>
</dbReference>
<comment type="function">
    <text evidence="3">Required for maturation of 30S ribosomal subunits.</text>
</comment>
<dbReference type="CDD" id="cd01734">
    <property type="entry name" value="YlxS_C"/>
    <property type="match status" value="1"/>
</dbReference>
<dbReference type="InterPro" id="IPR028989">
    <property type="entry name" value="RimP_N"/>
</dbReference>
<feature type="domain" description="Ribosome maturation factor RimP N-terminal" evidence="4">
    <location>
        <begin position="16"/>
        <end position="85"/>
    </location>
</feature>
<dbReference type="GO" id="GO:0005829">
    <property type="term" value="C:cytosol"/>
    <property type="evidence" value="ECO:0007669"/>
    <property type="project" value="TreeGrafter"/>
</dbReference>
<evidence type="ECO:0000313" key="8">
    <source>
        <dbReference type="Proteomes" id="UP001145145"/>
    </source>
</evidence>
<keyword evidence="1 3" id="KW-0963">Cytoplasm</keyword>
<dbReference type="Gene3D" id="2.30.30.180">
    <property type="entry name" value="Ribosome maturation factor RimP, C-terminal domain"/>
    <property type="match status" value="1"/>
</dbReference>
<evidence type="ECO:0000256" key="1">
    <source>
        <dbReference type="ARBA" id="ARBA00022490"/>
    </source>
</evidence>
<proteinExistence type="inferred from homology"/>
<dbReference type="Pfam" id="PF17384">
    <property type="entry name" value="DUF150_C"/>
    <property type="match status" value="1"/>
</dbReference>
<dbReference type="HAMAP" id="MF_01077">
    <property type="entry name" value="RimP"/>
    <property type="match status" value="1"/>
</dbReference>
<feature type="domain" description="Ribosome maturation factor RimP C-terminal" evidence="5">
    <location>
        <begin position="89"/>
        <end position="155"/>
    </location>
</feature>
<dbReference type="GO" id="GO:0000028">
    <property type="term" value="P:ribosomal small subunit assembly"/>
    <property type="evidence" value="ECO:0007669"/>
    <property type="project" value="TreeGrafter"/>
</dbReference>
<dbReference type="AlphaFoldDB" id="A0A9W6C3P0"/>
<dbReference type="Pfam" id="PF02576">
    <property type="entry name" value="RimP_N"/>
    <property type="match status" value="1"/>
</dbReference>
<comment type="subcellular location">
    <subcellularLocation>
        <location evidence="3">Cytoplasm</location>
    </subcellularLocation>
</comment>
<protein>
    <recommendedName>
        <fullName evidence="3">Ribosome maturation factor RimP</fullName>
    </recommendedName>
</protein>
<reference evidence="7" key="3">
    <citation type="submission" date="2022-11" db="EMBL/GenBank/DDBJ databases">
        <title>Draft genome sequence of Sellimonas catena strain 18CBH55.</title>
        <authorList>
            <person name="Hisatomi A."/>
            <person name="Ohkuma M."/>
            <person name="Sakamoto M."/>
        </authorList>
    </citation>
    <scope>NUCLEOTIDE SEQUENCE</scope>
    <source>
        <strain evidence="7">18CBH55</strain>
    </source>
</reference>
<dbReference type="EMBL" id="BSBO01000010">
    <property type="protein sequence ID" value="GLG04086.1"/>
    <property type="molecule type" value="Genomic_DNA"/>
</dbReference>
<dbReference type="InterPro" id="IPR035956">
    <property type="entry name" value="RimP_N_sf"/>
</dbReference>
<sequence length="155" mass="18130">MSKRESYEQRTEELLIPILTKYEFELVDVEYVKEAGTWYLRAYIDKPGGIAINDCEVVSRELSDLLDKKDFIDDSYILEVSSPGLGRPLKKDRDFARSIGEEVEIRTYRMIDKQKEFTGVLEEYDSDSVTISYEDGTKQKFDRKEIALIRLAFDF</sequence>
<dbReference type="InterPro" id="IPR036847">
    <property type="entry name" value="RimP_C_sf"/>
</dbReference>
<reference evidence="6" key="2">
    <citation type="submission" date="2022-11" db="EMBL/GenBank/DDBJ databases">
        <title>Draft genome sequence of Sellimonas catena strain 12EGH17.</title>
        <authorList>
            <person name="Atsushi H."/>
            <person name="Moriya O."/>
            <person name="Mitsuo S."/>
        </authorList>
    </citation>
    <scope>NUCLEOTIDE SEQUENCE</scope>
    <source>
        <strain evidence="6">12EGH17</strain>
    </source>
</reference>
<accession>A0A9W6C3P0</accession>
<dbReference type="SUPFAM" id="SSF74942">
    <property type="entry name" value="YhbC-like, C-terminal domain"/>
    <property type="match status" value="1"/>
</dbReference>
<reference evidence="7" key="4">
    <citation type="submission" date="2022-11" db="EMBL/GenBank/DDBJ databases">
        <title>Draft genome sequence of Sellimonas catena strain 18CBH55.</title>
        <authorList>
            <person name="Atsushi H."/>
            <person name="Moriya O."/>
            <person name="Mitsuo S."/>
        </authorList>
    </citation>
    <scope>NUCLEOTIDE SEQUENCE</scope>
    <source>
        <strain evidence="7">18CBH55</strain>
    </source>
</reference>
<gene>
    <name evidence="3 6" type="primary">rimP</name>
    <name evidence="6" type="ORF">Selli1_12600</name>
    <name evidence="7" type="ORF">Selli2_08470</name>
</gene>
<comment type="caution">
    <text evidence="6">The sequence shown here is derived from an EMBL/GenBank/DDBJ whole genome shotgun (WGS) entry which is preliminary data.</text>
</comment>
<dbReference type="PANTHER" id="PTHR33867">
    <property type="entry name" value="RIBOSOME MATURATION FACTOR RIMP"/>
    <property type="match status" value="1"/>
</dbReference>
<keyword evidence="2 3" id="KW-0690">Ribosome biogenesis</keyword>
<dbReference type="FunFam" id="3.30.300.70:FF:000001">
    <property type="entry name" value="Ribosome maturation factor RimP"/>
    <property type="match status" value="1"/>
</dbReference>
<evidence type="ECO:0000259" key="4">
    <source>
        <dbReference type="Pfam" id="PF02576"/>
    </source>
</evidence>
<organism evidence="6 8">
    <name type="scientific">Sellimonas catena</name>
    <dbReference type="NCBI Taxonomy" id="2994035"/>
    <lineage>
        <taxon>Bacteria</taxon>
        <taxon>Bacillati</taxon>
        <taxon>Bacillota</taxon>
        <taxon>Clostridia</taxon>
        <taxon>Lachnospirales</taxon>
        <taxon>Lachnospiraceae</taxon>
        <taxon>Sellimonas</taxon>
    </lineage>
</organism>
<comment type="similarity">
    <text evidence="3">Belongs to the RimP family.</text>
</comment>
<dbReference type="Proteomes" id="UP001145094">
    <property type="component" value="Unassembled WGS sequence"/>
</dbReference>
<evidence type="ECO:0000259" key="5">
    <source>
        <dbReference type="Pfam" id="PF17384"/>
    </source>
</evidence>
<name>A0A9W6C3P0_9FIRM</name>
<reference evidence="6 8" key="5">
    <citation type="journal article" date="2023" name="Int. J. Syst. Evol. Microbiol.">
        <title>Sellimonas catena sp. nov., isolated from human faeces.</title>
        <authorList>
            <person name="Hisatomi A."/>
            <person name="Ohkuma M."/>
            <person name="Sakamoto M."/>
        </authorList>
    </citation>
    <scope>NUCLEOTIDE SEQUENCE [LARGE SCALE GENOMIC DNA]</scope>
    <source>
        <strain evidence="6 8">12EGH17</strain>
        <strain evidence="7">18CBH55</strain>
    </source>
</reference>
<dbReference type="SUPFAM" id="SSF75420">
    <property type="entry name" value="YhbC-like, N-terminal domain"/>
    <property type="match status" value="1"/>
</dbReference>